<name>A0ABV2WQG9_9NOCA</name>
<dbReference type="InterPro" id="IPR029058">
    <property type="entry name" value="AB_hydrolase_fold"/>
</dbReference>
<comment type="caution">
    <text evidence="6">The sequence shown here is derived from an EMBL/GenBank/DDBJ whole genome shotgun (WGS) entry which is preliminary data.</text>
</comment>
<evidence type="ECO:0000256" key="1">
    <source>
        <dbReference type="ARBA" id="ARBA00007534"/>
    </source>
</evidence>
<organism evidence="6 7">
    <name type="scientific">Nocardia rhamnosiphila</name>
    <dbReference type="NCBI Taxonomy" id="426716"/>
    <lineage>
        <taxon>Bacteria</taxon>
        <taxon>Bacillati</taxon>
        <taxon>Actinomycetota</taxon>
        <taxon>Actinomycetes</taxon>
        <taxon>Mycobacteriales</taxon>
        <taxon>Nocardiaceae</taxon>
        <taxon>Nocardia</taxon>
    </lineage>
</organism>
<dbReference type="EMBL" id="JBEYBF010000008">
    <property type="protein sequence ID" value="MEU1953126.1"/>
    <property type="molecule type" value="Genomic_DNA"/>
</dbReference>
<feature type="signal peptide" evidence="5">
    <location>
        <begin position="1"/>
        <end position="23"/>
    </location>
</feature>
<dbReference type="SMART" id="SM01110">
    <property type="entry name" value="Cutinase"/>
    <property type="match status" value="1"/>
</dbReference>
<accession>A0ABV2WQG9</accession>
<reference evidence="6 7" key="1">
    <citation type="submission" date="2024-06" db="EMBL/GenBank/DDBJ databases">
        <title>The Natural Products Discovery Center: Release of the First 8490 Sequenced Strains for Exploring Actinobacteria Biosynthetic Diversity.</title>
        <authorList>
            <person name="Kalkreuter E."/>
            <person name="Kautsar S.A."/>
            <person name="Yang D."/>
            <person name="Bader C.D."/>
            <person name="Teijaro C.N."/>
            <person name="Fluegel L."/>
            <person name="Davis C.M."/>
            <person name="Simpson J.R."/>
            <person name="Lauterbach L."/>
            <person name="Steele A.D."/>
            <person name="Gui C."/>
            <person name="Meng S."/>
            <person name="Li G."/>
            <person name="Viehrig K."/>
            <person name="Ye F."/>
            <person name="Su P."/>
            <person name="Kiefer A.F."/>
            <person name="Nichols A."/>
            <person name="Cepeda A.J."/>
            <person name="Yan W."/>
            <person name="Fan B."/>
            <person name="Jiang Y."/>
            <person name="Adhikari A."/>
            <person name="Zheng C.-J."/>
            <person name="Schuster L."/>
            <person name="Cowan T.M."/>
            <person name="Smanski M.J."/>
            <person name="Chevrette M.G."/>
            <person name="De Carvalho L.P.S."/>
            <person name="Shen B."/>
        </authorList>
    </citation>
    <scope>NUCLEOTIDE SEQUENCE [LARGE SCALE GENOMIC DNA]</scope>
    <source>
        <strain evidence="6 7">NPDC019708</strain>
    </source>
</reference>
<protein>
    <submittedName>
        <fullName evidence="6">Cutinase family protein</fullName>
    </submittedName>
</protein>
<feature type="chain" id="PRO_5045927240" evidence="5">
    <location>
        <begin position="24"/>
        <end position="304"/>
    </location>
</feature>
<dbReference type="PANTHER" id="PTHR33630">
    <property type="entry name" value="CUTINASE RV1984C-RELATED-RELATED"/>
    <property type="match status" value="1"/>
</dbReference>
<dbReference type="Gene3D" id="3.40.50.1820">
    <property type="entry name" value="alpha/beta hydrolase"/>
    <property type="match status" value="1"/>
</dbReference>
<keyword evidence="2" id="KW-0719">Serine esterase</keyword>
<gene>
    <name evidence="6" type="ORF">ABZ510_14780</name>
</gene>
<dbReference type="InterPro" id="IPR000675">
    <property type="entry name" value="Cutinase/axe"/>
</dbReference>
<evidence type="ECO:0000256" key="5">
    <source>
        <dbReference type="SAM" id="SignalP"/>
    </source>
</evidence>
<dbReference type="Pfam" id="PF01083">
    <property type="entry name" value="Cutinase"/>
    <property type="match status" value="1"/>
</dbReference>
<dbReference type="RefSeq" id="WP_356954039.1">
    <property type="nucleotide sequence ID" value="NZ_JBEYBD010000001.1"/>
</dbReference>
<keyword evidence="3" id="KW-0378">Hydrolase</keyword>
<proteinExistence type="inferred from homology"/>
<keyword evidence="7" id="KW-1185">Reference proteome</keyword>
<evidence type="ECO:0000313" key="7">
    <source>
        <dbReference type="Proteomes" id="UP001550628"/>
    </source>
</evidence>
<sequence length="304" mass="31167">MPTRWKSGVAACVFALVAAVVQAGGTPPAAATPTPCPDLYVVAIPGTWETSDTEPGTGMLAATVDRMPGNVAVDYVAYAATAFPWEGEVYGRSKQEATDRARDMVAAAARACPATRIAILGYSQGAHAAGDLAAEIGAGSATAPAERIALVGLIADPRRSPADNLIGPAVPGAGAVGARPGGFGALGPRTYTFCVDGDLYCAMPDGDIAGRLAGLVVQMSNPDPADIGSYQRQVAALLGDALAAGGLGLLAEEFDASAYEQRRKQIDDFLKSGAHQSYPAYVVDPAGATALTWLRQRLIEATNY</sequence>
<evidence type="ECO:0000256" key="2">
    <source>
        <dbReference type="ARBA" id="ARBA00022487"/>
    </source>
</evidence>
<evidence type="ECO:0000313" key="6">
    <source>
        <dbReference type="EMBL" id="MEU1953126.1"/>
    </source>
</evidence>
<keyword evidence="5" id="KW-0732">Signal</keyword>
<evidence type="ECO:0000256" key="4">
    <source>
        <dbReference type="ARBA" id="ARBA00023157"/>
    </source>
</evidence>
<evidence type="ECO:0000256" key="3">
    <source>
        <dbReference type="ARBA" id="ARBA00022801"/>
    </source>
</evidence>
<dbReference type="Proteomes" id="UP001550628">
    <property type="component" value="Unassembled WGS sequence"/>
</dbReference>
<dbReference type="PANTHER" id="PTHR33630:SF9">
    <property type="entry name" value="CUTINASE 4"/>
    <property type="match status" value="1"/>
</dbReference>
<comment type="similarity">
    <text evidence="1">Belongs to the cutinase family.</text>
</comment>
<dbReference type="SUPFAM" id="SSF53474">
    <property type="entry name" value="alpha/beta-Hydrolases"/>
    <property type="match status" value="1"/>
</dbReference>
<keyword evidence="4" id="KW-1015">Disulfide bond</keyword>